<evidence type="ECO:0000256" key="8">
    <source>
        <dbReference type="PROSITE-ProRule" id="PRU01360"/>
    </source>
</evidence>
<dbReference type="InterPro" id="IPR000531">
    <property type="entry name" value="Beta-barrel_TonB"/>
</dbReference>
<evidence type="ECO:0000313" key="13">
    <source>
        <dbReference type="EMBL" id="AFI04045.1"/>
    </source>
</evidence>
<keyword evidence="14" id="KW-1185">Reference proteome</keyword>
<evidence type="ECO:0000256" key="2">
    <source>
        <dbReference type="ARBA" id="ARBA00022448"/>
    </source>
</evidence>
<dbReference type="PANTHER" id="PTHR30442:SF0">
    <property type="entry name" value="FE(3+) DICITRATE TRANSPORT PROTEIN FECA"/>
    <property type="match status" value="1"/>
</dbReference>
<dbReference type="Gene3D" id="2.170.130.10">
    <property type="entry name" value="TonB-dependent receptor, plug domain"/>
    <property type="match status" value="1"/>
</dbReference>
<keyword evidence="5 9" id="KW-0798">TonB box</keyword>
<gene>
    <name evidence="13" type="ordered locus">HCW_03830</name>
</gene>
<evidence type="ECO:0000256" key="1">
    <source>
        <dbReference type="ARBA" id="ARBA00004571"/>
    </source>
</evidence>
<keyword evidence="4 8" id="KW-0812">Transmembrane</keyword>
<dbReference type="GO" id="GO:0009279">
    <property type="term" value="C:cell outer membrane"/>
    <property type="evidence" value="ECO:0007669"/>
    <property type="project" value="UniProtKB-SubCell"/>
</dbReference>
<dbReference type="GO" id="GO:0033214">
    <property type="term" value="P:siderophore-iron import into cell"/>
    <property type="evidence" value="ECO:0007669"/>
    <property type="project" value="TreeGrafter"/>
</dbReference>
<dbReference type="AlphaFoldDB" id="I0EM76"/>
<dbReference type="PROSITE" id="PS52016">
    <property type="entry name" value="TONB_DEPENDENT_REC_3"/>
    <property type="match status" value="1"/>
</dbReference>
<dbReference type="SUPFAM" id="SSF56935">
    <property type="entry name" value="Porins"/>
    <property type="match status" value="1"/>
</dbReference>
<protein>
    <submittedName>
        <fullName evidence="13">Iron (III) dicitrate transport protein</fullName>
    </submittedName>
</protein>
<keyword evidence="6 8" id="KW-0472">Membrane</keyword>
<keyword evidence="3 8" id="KW-1134">Transmembrane beta strand</keyword>
<evidence type="ECO:0000256" key="6">
    <source>
        <dbReference type="ARBA" id="ARBA00023136"/>
    </source>
</evidence>
<evidence type="ECO:0000259" key="12">
    <source>
        <dbReference type="Pfam" id="PF07715"/>
    </source>
</evidence>
<dbReference type="Pfam" id="PF07715">
    <property type="entry name" value="Plug"/>
    <property type="match status" value="1"/>
</dbReference>
<feature type="chain" id="PRO_5003625626" evidence="10">
    <location>
        <begin position="20"/>
        <end position="731"/>
    </location>
</feature>
<dbReference type="EMBL" id="CP003479">
    <property type="protein sequence ID" value="AFI04045.1"/>
    <property type="molecule type" value="Genomic_DNA"/>
</dbReference>
<reference evidence="14" key="1">
    <citation type="submission" date="2012-04" db="EMBL/GenBank/DDBJ databases">
        <title>Complete genome sequence of Helicobacter cetorum strain MIT 00-7128.</title>
        <authorList>
            <person name="Kersulyte D."/>
            <person name="Berg D.E."/>
        </authorList>
    </citation>
    <scope>NUCLEOTIDE SEQUENCE [LARGE SCALE GENOMIC DNA]</scope>
    <source>
        <strain evidence="14">MIT 00-7128</strain>
    </source>
</reference>
<evidence type="ECO:0000256" key="4">
    <source>
        <dbReference type="ARBA" id="ARBA00022692"/>
    </source>
</evidence>
<dbReference type="HOGENOM" id="CLU_008287_17_1_7"/>
<dbReference type="eggNOG" id="COG4772">
    <property type="taxonomic scope" value="Bacteria"/>
</dbReference>
<dbReference type="PANTHER" id="PTHR30442">
    <property type="entry name" value="IRON III DICITRATE TRANSPORT PROTEIN FECA"/>
    <property type="match status" value="1"/>
</dbReference>
<feature type="domain" description="TonB-dependent receptor plug" evidence="12">
    <location>
        <begin position="48"/>
        <end position="161"/>
    </location>
</feature>
<keyword evidence="2 8" id="KW-0813">Transport</keyword>
<evidence type="ECO:0000256" key="5">
    <source>
        <dbReference type="ARBA" id="ARBA00023077"/>
    </source>
</evidence>
<feature type="signal peptide" evidence="10">
    <location>
        <begin position="1"/>
        <end position="19"/>
    </location>
</feature>
<organism evidence="13 14">
    <name type="scientific">Helicobacter cetorum (strain ATCC BAA-429 / MIT 00-7128)</name>
    <dbReference type="NCBI Taxonomy" id="182217"/>
    <lineage>
        <taxon>Bacteria</taxon>
        <taxon>Pseudomonadati</taxon>
        <taxon>Campylobacterota</taxon>
        <taxon>Epsilonproteobacteria</taxon>
        <taxon>Campylobacterales</taxon>
        <taxon>Helicobacteraceae</taxon>
        <taxon>Helicobacter</taxon>
    </lineage>
</organism>
<dbReference type="PATRIC" id="fig|182217.3.peg.819"/>
<evidence type="ECO:0000256" key="3">
    <source>
        <dbReference type="ARBA" id="ARBA00022452"/>
    </source>
</evidence>
<keyword evidence="7 8" id="KW-0998">Cell outer membrane</keyword>
<feature type="domain" description="TonB-dependent receptor-like beta-barrel" evidence="11">
    <location>
        <begin position="254"/>
        <end position="698"/>
    </location>
</feature>
<keyword evidence="10" id="KW-0732">Signal</keyword>
<evidence type="ECO:0000313" key="14">
    <source>
        <dbReference type="Proteomes" id="UP000005010"/>
    </source>
</evidence>
<comment type="similarity">
    <text evidence="8 9">Belongs to the TonB-dependent receptor family.</text>
</comment>
<name>I0EM76_HELC0</name>
<evidence type="ECO:0000256" key="10">
    <source>
        <dbReference type="SAM" id="SignalP"/>
    </source>
</evidence>
<comment type="subcellular location">
    <subcellularLocation>
        <location evidence="1 8">Cell outer membrane</location>
        <topology evidence="1 8">Multi-pass membrane protein</topology>
    </subcellularLocation>
</comment>
<evidence type="ECO:0000256" key="7">
    <source>
        <dbReference type="ARBA" id="ARBA00023237"/>
    </source>
</evidence>
<dbReference type="Pfam" id="PF00593">
    <property type="entry name" value="TonB_dep_Rec_b-barrel"/>
    <property type="match status" value="1"/>
</dbReference>
<dbReference type="InterPro" id="IPR036942">
    <property type="entry name" value="Beta-barrel_TonB_sf"/>
</dbReference>
<sequence>MYKYLAVFFCICVPLILNAMDTKTLSKVQTTKNRLKAFPNSYEDERVKNFTGSRTIISNKQLKKTANQSIEEALQNVPGVQIRNNTGTGVMPSISLRGFGGGGAGHSNAGLFLENGVPITPAPYSKIQLSVFPITFQMIDRIDVIKGGASVQYGPNTFGGVFNFITKAIPTKWENQVSERITFWGKSKNGGFYDPKSKNPLANNMLYNTFLRTGGMINKHFGIQASANWIKGQGFRDNSPTNLQNYMLEGLYQINSNNVLKMYYQYYNSFAKNPGSLAIRDYKENRFQNLRPNNALSGNSKRYGLEYKNTFGDSDKVYGEFSFSYFTHDMSRDYALESSFMSVNLNPNIAPIYSKDTNTILNNARRYVVNAFEPKLKLSINNTRYIKQDLVMGLRFMTEDTYDTHGFKTSKGVTKEMGLPTKLLNNYTAFYLSDEMKFFNDKLVVAPGFRYTFLNYHFVENKGSKKTHFNQINPAVNIAYRPLKGLNIYANYMRSYIPPQYNLNGWNTHYFQVFDEFEAGARYALNDLLSFNANYFAIYANNYYTGRYASRPVNALSQGVELELYLKPIRGLNIHASYTYIDARITNNRYHDGQDIKNKRLPFTSPNQFVLDASYTYKGTTFGLSSYFYSRSYSDILNHVQEKTIILHEHKKGEYAGLFENQTYGILPWYWVWNIQVSQVLWESGRQQITASLQVNNLFNMKYYFRGIGTSWGGREPAPGRSVTALVSYNF</sequence>
<dbReference type="Proteomes" id="UP000005010">
    <property type="component" value="Chromosome"/>
</dbReference>
<dbReference type="Gene3D" id="2.40.170.20">
    <property type="entry name" value="TonB-dependent receptor, beta-barrel domain"/>
    <property type="match status" value="1"/>
</dbReference>
<dbReference type="RefSeq" id="WP_014660915.1">
    <property type="nucleotide sequence ID" value="NC_017737.1"/>
</dbReference>
<dbReference type="InterPro" id="IPR039426">
    <property type="entry name" value="TonB-dep_rcpt-like"/>
</dbReference>
<dbReference type="InterPro" id="IPR012910">
    <property type="entry name" value="Plug_dom"/>
</dbReference>
<dbReference type="STRING" id="182217.HCW_03830"/>
<accession>I0EM76</accession>
<dbReference type="KEGG" id="hce:HCW_03830"/>
<dbReference type="InterPro" id="IPR037066">
    <property type="entry name" value="Plug_dom_sf"/>
</dbReference>
<proteinExistence type="inferred from homology"/>
<evidence type="ECO:0000259" key="11">
    <source>
        <dbReference type="Pfam" id="PF00593"/>
    </source>
</evidence>
<evidence type="ECO:0000256" key="9">
    <source>
        <dbReference type="RuleBase" id="RU003357"/>
    </source>
</evidence>